<keyword evidence="2" id="KW-1185">Reference proteome</keyword>
<evidence type="ECO:0000313" key="2">
    <source>
        <dbReference type="Proteomes" id="UP000646827"/>
    </source>
</evidence>
<name>A0A8H7VPM2_9FUNG</name>
<sequence>MANLIFKYFIYNKKIAKRSQYTACKSLYYYDNDNDLIALQFEEDLDCALNRCPAPLNPPTFQPAGDEVTLTYLCIHLDECG</sequence>
<reference evidence="1 2" key="1">
    <citation type="submission" date="2020-12" db="EMBL/GenBank/DDBJ databases">
        <title>Metabolic potential, ecology and presence of endohyphal bacteria is reflected in genomic diversity of Mucoromycotina.</title>
        <authorList>
            <person name="Muszewska A."/>
            <person name="Okrasinska A."/>
            <person name="Steczkiewicz K."/>
            <person name="Drgas O."/>
            <person name="Orlowska M."/>
            <person name="Perlinska-Lenart U."/>
            <person name="Aleksandrzak-Piekarczyk T."/>
            <person name="Szatraj K."/>
            <person name="Zielenkiewicz U."/>
            <person name="Pilsyk S."/>
            <person name="Malc E."/>
            <person name="Mieczkowski P."/>
            <person name="Kruszewska J.S."/>
            <person name="Biernat P."/>
            <person name="Pawlowska J."/>
        </authorList>
    </citation>
    <scope>NUCLEOTIDE SEQUENCE [LARGE SCALE GENOMIC DNA]</scope>
    <source>
        <strain evidence="1 2">CBS 142.35</strain>
    </source>
</reference>
<accession>A0A8H7VPM2</accession>
<gene>
    <name evidence="1" type="ORF">INT45_009842</name>
</gene>
<protein>
    <submittedName>
        <fullName evidence="1">Uncharacterized protein</fullName>
    </submittedName>
</protein>
<organism evidence="1 2">
    <name type="scientific">Circinella minor</name>
    <dbReference type="NCBI Taxonomy" id="1195481"/>
    <lineage>
        <taxon>Eukaryota</taxon>
        <taxon>Fungi</taxon>
        <taxon>Fungi incertae sedis</taxon>
        <taxon>Mucoromycota</taxon>
        <taxon>Mucoromycotina</taxon>
        <taxon>Mucoromycetes</taxon>
        <taxon>Mucorales</taxon>
        <taxon>Lichtheimiaceae</taxon>
        <taxon>Circinella</taxon>
    </lineage>
</organism>
<evidence type="ECO:0000313" key="1">
    <source>
        <dbReference type="EMBL" id="KAG2222369.1"/>
    </source>
</evidence>
<dbReference type="SUPFAM" id="SSF54277">
    <property type="entry name" value="CAD &amp; PB1 domains"/>
    <property type="match status" value="1"/>
</dbReference>
<dbReference type="Proteomes" id="UP000646827">
    <property type="component" value="Unassembled WGS sequence"/>
</dbReference>
<dbReference type="EMBL" id="JAEPRB010000085">
    <property type="protein sequence ID" value="KAG2222369.1"/>
    <property type="molecule type" value="Genomic_DNA"/>
</dbReference>
<comment type="caution">
    <text evidence="1">The sequence shown here is derived from an EMBL/GenBank/DDBJ whole genome shotgun (WGS) entry which is preliminary data.</text>
</comment>
<proteinExistence type="predicted"/>
<dbReference type="AlphaFoldDB" id="A0A8H7VPM2"/>